<evidence type="ECO:0000256" key="3">
    <source>
        <dbReference type="ARBA" id="ARBA00022989"/>
    </source>
</evidence>
<feature type="domain" description="Major facilitator superfamily (MFS) profile" evidence="6">
    <location>
        <begin position="20"/>
        <end position="469"/>
    </location>
</feature>
<evidence type="ECO:0000313" key="8">
    <source>
        <dbReference type="Proteomes" id="UP000509322"/>
    </source>
</evidence>
<proteinExistence type="predicted"/>
<dbReference type="GO" id="GO:0005886">
    <property type="term" value="C:plasma membrane"/>
    <property type="evidence" value="ECO:0007669"/>
    <property type="project" value="TreeGrafter"/>
</dbReference>
<reference evidence="7 8" key="1">
    <citation type="submission" date="2020-07" db="EMBL/GenBank/DDBJ databases">
        <title>The complete genome of Paracoccus pantotrophus ACCC 10489.</title>
        <authorList>
            <person name="Si Y."/>
        </authorList>
    </citation>
    <scope>NUCLEOTIDE SEQUENCE [LARGE SCALE GENOMIC DNA]</scope>
    <source>
        <strain evidence="7 8">ACCC10489</strain>
    </source>
</reference>
<feature type="transmembrane region" description="Helical" evidence="5">
    <location>
        <begin position="206"/>
        <end position="227"/>
    </location>
</feature>
<feature type="transmembrane region" description="Helical" evidence="5">
    <location>
        <begin position="21"/>
        <end position="42"/>
    </location>
</feature>
<feature type="transmembrane region" description="Helical" evidence="5">
    <location>
        <begin position="110"/>
        <end position="131"/>
    </location>
</feature>
<keyword evidence="3 5" id="KW-1133">Transmembrane helix</keyword>
<protein>
    <submittedName>
        <fullName evidence="7">MFS transporter</fullName>
    </submittedName>
</protein>
<name>A0A7H9BZC3_PARPN</name>
<comment type="subcellular location">
    <subcellularLocation>
        <location evidence="1">Membrane</location>
        <topology evidence="1">Multi-pass membrane protein</topology>
    </subcellularLocation>
</comment>
<dbReference type="InterPro" id="IPR036259">
    <property type="entry name" value="MFS_trans_sf"/>
</dbReference>
<dbReference type="GO" id="GO:0022857">
    <property type="term" value="F:transmembrane transporter activity"/>
    <property type="evidence" value="ECO:0007669"/>
    <property type="project" value="InterPro"/>
</dbReference>
<feature type="transmembrane region" description="Helical" evidence="5">
    <location>
        <begin position="173"/>
        <end position="194"/>
    </location>
</feature>
<accession>A0A7H9BZC3</accession>
<sequence>MKLSNKGSWAELFSGRSALQAITLSGGVGLHAVNVYVATTILPSVVRDIGGLDYYAWNTTLFVVASIIGSALSARPLQSFGPRGAFALALLIFTAGSLLCSVAPSMEIMLVGRTLQGFGGGLVFALSYVIIRIIYSEALWPRAMALVSGMWGVSTLFGPALGGIFAELDVWRAAFWAVAGVAILLLLLALAVLPKRSQADGERHPVAVFQLALLAAAILAISIGSVSNEVDRNFIGIAIALVLITILVVMEARGSTRLLPRGALNVFCPLGAAYAALALLVFSVPGSEIFVPYFLQVLHGVSPLTAGYLAAIMAASWTLAQIGGSGLREGGARKAILFAAPIMIVGFIGLAWLTPIQSNIDVGLLSAIVLALLLVGFGVGLAWPHLLTRVLHVAPGDEQNLAASAITTIQLFATALGAAVAGMIANLAGLTEPGGVAGTAAAAYWLFLLFAIAPLLAIPVSISITRGMQAMQPG</sequence>
<dbReference type="InterPro" id="IPR020846">
    <property type="entry name" value="MFS_dom"/>
</dbReference>
<dbReference type="Proteomes" id="UP000509322">
    <property type="component" value="Chromosome 2"/>
</dbReference>
<dbReference type="PANTHER" id="PTHR23501:SF154">
    <property type="entry name" value="MULTIDRUG-EFFLUX TRANSPORTER RV1634-RELATED"/>
    <property type="match status" value="1"/>
</dbReference>
<feature type="transmembrane region" description="Helical" evidence="5">
    <location>
        <begin position="262"/>
        <end position="284"/>
    </location>
</feature>
<feature type="transmembrane region" description="Helical" evidence="5">
    <location>
        <begin position="335"/>
        <end position="356"/>
    </location>
</feature>
<feature type="transmembrane region" description="Helical" evidence="5">
    <location>
        <begin position="143"/>
        <end position="161"/>
    </location>
</feature>
<gene>
    <name evidence="7" type="ORF">HYQ43_18295</name>
</gene>
<feature type="transmembrane region" description="Helical" evidence="5">
    <location>
        <begin position="442"/>
        <end position="462"/>
    </location>
</feature>
<evidence type="ECO:0000259" key="6">
    <source>
        <dbReference type="PROSITE" id="PS50850"/>
    </source>
</evidence>
<feature type="transmembrane region" description="Helical" evidence="5">
    <location>
        <begin position="304"/>
        <end position="323"/>
    </location>
</feature>
<evidence type="ECO:0000256" key="5">
    <source>
        <dbReference type="SAM" id="Phobius"/>
    </source>
</evidence>
<evidence type="ECO:0000256" key="1">
    <source>
        <dbReference type="ARBA" id="ARBA00004141"/>
    </source>
</evidence>
<dbReference type="PANTHER" id="PTHR23501">
    <property type="entry name" value="MAJOR FACILITATOR SUPERFAMILY"/>
    <property type="match status" value="1"/>
</dbReference>
<keyword evidence="2 5" id="KW-0812">Transmembrane</keyword>
<dbReference type="Gene3D" id="1.20.1250.20">
    <property type="entry name" value="MFS general substrate transporter like domains"/>
    <property type="match status" value="1"/>
</dbReference>
<evidence type="ECO:0000313" key="7">
    <source>
        <dbReference type="EMBL" id="QLH16492.1"/>
    </source>
</evidence>
<evidence type="ECO:0000256" key="4">
    <source>
        <dbReference type="ARBA" id="ARBA00023136"/>
    </source>
</evidence>
<feature type="transmembrane region" description="Helical" evidence="5">
    <location>
        <begin position="404"/>
        <end position="430"/>
    </location>
</feature>
<organism evidence="7 8">
    <name type="scientific">Paracoccus pantotrophus</name>
    <name type="common">Thiosphaera pantotropha</name>
    <dbReference type="NCBI Taxonomy" id="82367"/>
    <lineage>
        <taxon>Bacteria</taxon>
        <taxon>Pseudomonadati</taxon>
        <taxon>Pseudomonadota</taxon>
        <taxon>Alphaproteobacteria</taxon>
        <taxon>Rhodobacterales</taxon>
        <taxon>Paracoccaceae</taxon>
        <taxon>Paracoccus</taxon>
    </lineage>
</organism>
<dbReference type="Gene3D" id="1.20.1720.10">
    <property type="entry name" value="Multidrug resistance protein D"/>
    <property type="match status" value="1"/>
</dbReference>
<feature type="transmembrane region" description="Helical" evidence="5">
    <location>
        <begin position="54"/>
        <end position="73"/>
    </location>
</feature>
<dbReference type="EMBL" id="CP058690">
    <property type="protein sequence ID" value="QLH16492.1"/>
    <property type="molecule type" value="Genomic_DNA"/>
</dbReference>
<dbReference type="AlphaFoldDB" id="A0A7H9BZC3"/>
<feature type="transmembrane region" description="Helical" evidence="5">
    <location>
        <begin position="233"/>
        <end position="250"/>
    </location>
</feature>
<dbReference type="SUPFAM" id="SSF103473">
    <property type="entry name" value="MFS general substrate transporter"/>
    <property type="match status" value="1"/>
</dbReference>
<dbReference type="InterPro" id="IPR011701">
    <property type="entry name" value="MFS"/>
</dbReference>
<dbReference type="Pfam" id="PF07690">
    <property type="entry name" value="MFS_1"/>
    <property type="match status" value="1"/>
</dbReference>
<evidence type="ECO:0000256" key="2">
    <source>
        <dbReference type="ARBA" id="ARBA00022692"/>
    </source>
</evidence>
<dbReference type="PROSITE" id="PS50850">
    <property type="entry name" value="MFS"/>
    <property type="match status" value="1"/>
</dbReference>
<feature type="transmembrane region" description="Helical" evidence="5">
    <location>
        <begin position="85"/>
        <end position="104"/>
    </location>
</feature>
<feature type="transmembrane region" description="Helical" evidence="5">
    <location>
        <begin position="362"/>
        <end position="383"/>
    </location>
</feature>
<keyword evidence="4 5" id="KW-0472">Membrane</keyword>